<evidence type="ECO:0000313" key="3">
    <source>
        <dbReference type="Proteomes" id="UP000193307"/>
    </source>
</evidence>
<evidence type="ECO:0000259" key="1">
    <source>
        <dbReference type="Pfam" id="PF09314"/>
    </source>
</evidence>
<name>A0A1Y5TW21_9RHOB</name>
<dbReference type="SUPFAM" id="SSF53756">
    <property type="entry name" value="UDP-Glycosyltransferase/glycogen phosphorylase"/>
    <property type="match status" value="1"/>
</dbReference>
<dbReference type="Proteomes" id="UP000193307">
    <property type="component" value="Unassembled WGS sequence"/>
</dbReference>
<protein>
    <recommendedName>
        <fullName evidence="1">DUF1972 domain-containing protein</fullName>
    </recommendedName>
</protein>
<dbReference type="RefSeq" id="WP_085850815.1">
    <property type="nucleotide sequence ID" value="NZ_FNZV01000011.1"/>
</dbReference>
<dbReference type="Gene3D" id="3.40.50.2000">
    <property type="entry name" value="Glycogen Phosphorylase B"/>
    <property type="match status" value="2"/>
</dbReference>
<dbReference type="OrthoDB" id="9792269at2"/>
<sequence length="367" mass="40555">MHLNIIGTRGVPAAHGGFETFADYLSRYLVAKGWTVNVYCQDDDGAYEDGEQDMWKGVTRTHFQAKRSGPVGTMEFDLKCIRHVLTQPGIDLVLGYNTAVFCVLERFKGRRILMNMDGIEWKRSKWGFAPKVWFFLNELIGANLAHVAIADHPEIAKHVQARCFKTPVMIPYGSDEITAADPAYLATYGIDSDKYLVSIARIEPENSILELVQGAASLPEGFKAMVLGKFDAENDYHRAVKAAGGDNVIFPGAIYDPVIVQALRFHARAYLHGHQVGGTNPSLVEALGAGNAVLAHDNKFNRWTAGPDQFYFSDGAGAARAMQTICGPKEAVQPARNAALKRHKETFQWHQILGAYENALKEQMVKA</sequence>
<gene>
    <name evidence="2" type="ORF">PAM7971_03733</name>
</gene>
<dbReference type="InterPro" id="IPR015393">
    <property type="entry name" value="DUF1972"/>
</dbReference>
<proteinExistence type="predicted"/>
<organism evidence="2 3">
    <name type="scientific">Pacificibacter marinus</name>
    <dbReference type="NCBI Taxonomy" id="658057"/>
    <lineage>
        <taxon>Bacteria</taxon>
        <taxon>Pseudomonadati</taxon>
        <taxon>Pseudomonadota</taxon>
        <taxon>Alphaproteobacteria</taxon>
        <taxon>Rhodobacterales</taxon>
        <taxon>Roseobacteraceae</taxon>
        <taxon>Pacificibacter</taxon>
    </lineage>
</organism>
<reference evidence="2 3" key="1">
    <citation type="submission" date="2017-03" db="EMBL/GenBank/DDBJ databases">
        <authorList>
            <person name="Afonso C.L."/>
            <person name="Miller P.J."/>
            <person name="Scott M.A."/>
            <person name="Spackman E."/>
            <person name="Goraichik I."/>
            <person name="Dimitrov K.M."/>
            <person name="Suarez D.L."/>
            <person name="Swayne D.E."/>
        </authorList>
    </citation>
    <scope>NUCLEOTIDE SEQUENCE [LARGE SCALE GENOMIC DNA]</scope>
    <source>
        <strain evidence="2 3">CECT 7971</strain>
    </source>
</reference>
<dbReference type="STRING" id="658057.SAMN04488032_1114"/>
<keyword evidence="3" id="KW-1185">Reference proteome</keyword>
<dbReference type="AlphaFoldDB" id="A0A1Y5TW21"/>
<accession>A0A1Y5TW21</accession>
<dbReference type="EMBL" id="FWFW01000020">
    <property type="protein sequence ID" value="SLN69792.1"/>
    <property type="molecule type" value="Genomic_DNA"/>
</dbReference>
<evidence type="ECO:0000313" key="2">
    <source>
        <dbReference type="EMBL" id="SLN69792.1"/>
    </source>
</evidence>
<feature type="domain" description="DUF1972" evidence="1">
    <location>
        <begin position="2"/>
        <end position="174"/>
    </location>
</feature>
<dbReference type="Pfam" id="PF09314">
    <property type="entry name" value="DUF1972"/>
    <property type="match status" value="1"/>
</dbReference>